<dbReference type="AlphaFoldDB" id="X6MQC0"/>
<protein>
    <submittedName>
        <fullName evidence="3">Uncharacterized protein</fullName>
    </submittedName>
</protein>
<feature type="transmembrane region" description="Helical" evidence="2">
    <location>
        <begin position="152"/>
        <end position="177"/>
    </location>
</feature>
<evidence type="ECO:0000313" key="3">
    <source>
        <dbReference type="EMBL" id="ETO15637.1"/>
    </source>
</evidence>
<comment type="caution">
    <text evidence="3">The sequence shown here is derived from an EMBL/GenBank/DDBJ whole genome shotgun (WGS) entry which is preliminary data.</text>
</comment>
<keyword evidence="2" id="KW-1133">Transmembrane helix</keyword>
<feature type="transmembrane region" description="Helical" evidence="2">
    <location>
        <begin position="251"/>
        <end position="266"/>
    </location>
</feature>
<accession>X6MQC0</accession>
<keyword evidence="2" id="KW-0472">Membrane</keyword>
<feature type="region of interest" description="Disordered" evidence="1">
    <location>
        <begin position="1"/>
        <end position="39"/>
    </location>
</feature>
<feature type="compositionally biased region" description="Basic and acidic residues" evidence="1">
    <location>
        <begin position="1"/>
        <end position="12"/>
    </location>
</feature>
<evidence type="ECO:0000256" key="2">
    <source>
        <dbReference type="SAM" id="Phobius"/>
    </source>
</evidence>
<reference evidence="3 4" key="1">
    <citation type="journal article" date="2013" name="Curr. Biol.">
        <title>The Genome of the Foraminiferan Reticulomyxa filosa.</title>
        <authorList>
            <person name="Glockner G."/>
            <person name="Hulsmann N."/>
            <person name="Schleicher M."/>
            <person name="Noegel A.A."/>
            <person name="Eichinger L."/>
            <person name="Gallinger C."/>
            <person name="Pawlowski J."/>
            <person name="Sierra R."/>
            <person name="Euteneuer U."/>
            <person name="Pillet L."/>
            <person name="Moustafa A."/>
            <person name="Platzer M."/>
            <person name="Groth M."/>
            <person name="Szafranski K."/>
            <person name="Schliwa M."/>
        </authorList>
    </citation>
    <scope>NUCLEOTIDE SEQUENCE [LARGE SCALE GENOMIC DNA]</scope>
</reference>
<keyword evidence="4" id="KW-1185">Reference proteome</keyword>
<dbReference type="Proteomes" id="UP000023152">
    <property type="component" value="Unassembled WGS sequence"/>
</dbReference>
<evidence type="ECO:0000313" key="4">
    <source>
        <dbReference type="Proteomes" id="UP000023152"/>
    </source>
</evidence>
<feature type="transmembrane region" description="Helical" evidence="2">
    <location>
        <begin position="203"/>
        <end position="221"/>
    </location>
</feature>
<dbReference type="EMBL" id="ASPP01018935">
    <property type="protein sequence ID" value="ETO15637.1"/>
    <property type="molecule type" value="Genomic_DNA"/>
</dbReference>
<feature type="compositionally biased region" description="Basic and acidic residues" evidence="1">
    <location>
        <begin position="21"/>
        <end position="39"/>
    </location>
</feature>
<evidence type="ECO:0000256" key="1">
    <source>
        <dbReference type="SAM" id="MobiDB-lite"/>
    </source>
</evidence>
<sequence>VAGNERGEEILKKISSMQHTTARERKSAKKKGDTSNADISEREKATNIWAKLWSAWKEVKFGTEIIGGVQDATTTLILSSITFLIHEHNYTPEILRPWLRYHSDIYLIPLWIQQVPLGYELELFRGFRTPDYFVWNLLVTRRNANQKSLTNVFIIILMWIASWLSICGAYVVIINILQLTLGGNSKLLSELKVDTPGNVSPDMLYTTLFWLIVLHFCRWLVWDIAITWIDPWVFFVVVVEGSFFFFLRSQNFLFLFCLMVISIIIIK</sequence>
<feature type="non-terminal residue" evidence="3">
    <location>
        <position position="1"/>
    </location>
</feature>
<proteinExistence type="predicted"/>
<gene>
    <name evidence="3" type="ORF">RFI_21727</name>
</gene>
<organism evidence="3 4">
    <name type="scientific">Reticulomyxa filosa</name>
    <dbReference type="NCBI Taxonomy" id="46433"/>
    <lineage>
        <taxon>Eukaryota</taxon>
        <taxon>Sar</taxon>
        <taxon>Rhizaria</taxon>
        <taxon>Retaria</taxon>
        <taxon>Foraminifera</taxon>
        <taxon>Monothalamids</taxon>
        <taxon>Reticulomyxidae</taxon>
        <taxon>Reticulomyxa</taxon>
    </lineage>
</organism>
<name>X6MQC0_RETFI</name>
<keyword evidence="2" id="KW-0812">Transmembrane</keyword>